<keyword evidence="1" id="KW-0175">Coiled coil</keyword>
<feature type="compositionally biased region" description="Basic and acidic residues" evidence="2">
    <location>
        <begin position="249"/>
        <end position="258"/>
    </location>
</feature>
<evidence type="ECO:0000313" key="3">
    <source>
        <dbReference type="EMBL" id="CAK0911140.1"/>
    </source>
</evidence>
<feature type="region of interest" description="Disordered" evidence="2">
    <location>
        <begin position="244"/>
        <end position="305"/>
    </location>
</feature>
<evidence type="ECO:0000313" key="4">
    <source>
        <dbReference type="Proteomes" id="UP001189429"/>
    </source>
</evidence>
<evidence type="ECO:0000256" key="2">
    <source>
        <dbReference type="SAM" id="MobiDB-lite"/>
    </source>
</evidence>
<feature type="compositionally biased region" description="Basic and acidic residues" evidence="2">
    <location>
        <begin position="291"/>
        <end position="302"/>
    </location>
</feature>
<sequence length="1262" mass="135331">MAKMQRLRSFVSTRALWGKYLEQERLAGRLQEVGLQALVLMAGGSVRAPSHSRQTSRGRTGGCLVCPNYPSDERWIWAKRAGTPGWEGGRSCEYKCAKSLPDAKQVQFEMQALAKLELNDTSLLALQSVVAAAKGSGDSAAAEAAAQLAQIPAAARQHQEKAANQVTQAEQRRNELVGKLVEAMSEVLAAMLELDVLQQENCMRYQLAAGLAARAKSIFEACTKERISVKWVAKTLREIQAKVMRHERRRGEDGKDAAESGQGIKKARFMGDTNGARPRGPDRQLPATGQREQRMDSGRLDEASAGAEWRRQVSSLGKPMRSTGSVQVFCGSCSQCDDAAQAFVEAGQVNTIAHLADKIGRRVFRDQLGDATVAILMVQSGAFAPVSCHVDCSIGLAGVSATKMGDLLRLARSLGAPLAILGDFICASDGIASPRWRGAMEAHIVAPTSADSTCTSGRGRIIVYMQCSDSERPFIRRLDAVRQVPWGPHLGLRLCRAARSGGARARAPRLARKNEVPTIAAQVADGGQAGSAGLQPIFEQCQGEGLTDMGMTARQHHLSDASAETMPAAVGDEDWKQAAKATQDLPVEEAPTWISRSLAFRAGPGDAGAPGRRFGQCAVAAEKAPADAQAAEQEQSGLRKAIAKVIAKTCQDVLAAQNPAEDGGRDDCRALGCAEGEADTWATTVREVRGRAEARARGAWRGTIAASGHWAGQALQGSMGEENRCPSKPGGGFSEVTILAAGGGAEGDLELGADLRAGARGDMLVNIVNDCEERLAWPRRLCRARRRLLRKRDGALAGEERPICLLPAVVRTWVRRAKREVGQRREEKAAFWGAAVAGSSALQWLSVAPAAPLALVAAERRGPNPTGNGGRRNERQAGQEAREFGEASALAPHGDAAQTSGELTGPPGRIDIDNEVAPTSASKSRRTTFAQRVVIAPWLVGERRAKDVEARSQTSIAARRRCGGVARFSAYLPGRKIMRQCRDLARLTQMAERLDCPPVELHTRALMHAAPRAARASGARWPPAPKCARQRAPGTWPRLRVVDLQIRAQGHASIAGHQLAAGAEAMGQLPIKSVLLATHPAIRDAAGQAASSHGLALARAAVAEDLGRDAALGKRAGAASRGAAAERWLARAGDEGPLFLRAARWWRRAARLYRASARTKQLRERAATGMASRDWPLAANVTRQVGQWVKLRGASADFQDHLRAGWRAVVWHLAKATKRGRWQAATGPAAALQLALEPFGWGAREANLWADHLGERRQFSDR</sequence>
<keyword evidence="4" id="KW-1185">Reference proteome</keyword>
<protein>
    <submittedName>
        <fullName evidence="3">Uncharacterized protein</fullName>
    </submittedName>
</protein>
<dbReference type="Proteomes" id="UP001189429">
    <property type="component" value="Unassembled WGS sequence"/>
</dbReference>
<accession>A0ABN9YI84</accession>
<reference evidence="3" key="1">
    <citation type="submission" date="2023-10" db="EMBL/GenBank/DDBJ databases">
        <authorList>
            <person name="Chen Y."/>
            <person name="Shah S."/>
            <person name="Dougan E. K."/>
            <person name="Thang M."/>
            <person name="Chan C."/>
        </authorList>
    </citation>
    <scope>NUCLEOTIDE SEQUENCE [LARGE SCALE GENOMIC DNA]</scope>
</reference>
<comment type="caution">
    <text evidence="3">The sequence shown here is derived from an EMBL/GenBank/DDBJ whole genome shotgun (WGS) entry which is preliminary data.</text>
</comment>
<evidence type="ECO:0000256" key="1">
    <source>
        <dbReference type="SAM" id="Coils"/>
    </source>
</evidence>
<organism evidence="3 4">
    <name type="scientific">Prorocentrum cordatum</name>
    <dbReference type="NCBI Taxonomy" id="2364126"/>
    <lineage>
        <taxon>Eukaryota</taxon>
        <taxon>Sar</taxon>
        <taxon>Alveolata</taxon>
        <taxon>Dinophyceae</taxon>
        <taxon>Prorocentrales</taxon>
        <taxon>Prorocentraceae</taxon>
        <taxon>Prorocentrum</taxon>
    </lineage>
</organism>
<gene>
    <name evidence="3" type="ORF">PCOR1329_LOCUS85112</name>
</gene>
<feature type="region of interest" description="Disordered" evidence="2">
    <location>
        <begin position="860"/>
        <end position="924"/>
    </location>
</feature>
<feature type="compositionally biased region" description="Basic and acidic residues" evidence="2">
    <location>
        <begin position="871"/>
        <end position="885"/>
    </location>
</feature>
<dbReference type="EMBL" id="CAUYUJ010022526">
    <property type="protein sequence ID" value="CAK0911140.1"/>
    <property type="molecule type" value="Genomic_DNA"/>
</dbReference>
<name>A0ABN9YI84_9DINO</name>
<proteinExistence type="predicted"/>
<feature type="coiled-coil region" evidence="1">
    <location>
        <begin position="159"/>
        <end position="200"/>
    </location>
</feature>